<dbReference type="AlphaFoldDB" id="A0A0H2RPA9"/>
<protein>
    <submittedName>
        <fullName evidence="1">Uncharacterized protein</fullName>
    </submittedName>
</protein>
<keyword evidence="2" id="KW-1185">Reference proteome</keyword>
<dbReference type="Proteomes" id="UP000053477">
    <property type="component" value="Unassembled WGS sequence"/>
</dbReference>
<dbReference type="InParanoid" id="A0A0H2RPA9"/>
<accession>A0A0H2RPA9</accession>
<sequence length="278" mass="30715">MGRGNGPTMGLPGTSASAMVTIPLHRTASISTISTNATADNLPGPGRNVGLLFGWIGGHLEVRLGRVMSHRGYGPDAVANTLARVRRHHVGLLADFYSSAAEPSKGFEPRSKAERRKVQRLCKTLLKYTTSHVESTQIAACNRITDLAIYDPYIRLLLCNFLSSNKADLAGLSLDLMSNRSPEGYLQDDYDPLLSSSRTALISVTETRVHELWAERSAEWLYSVTSFHALKSSQEEYERAFKSFEHFLDHGMVSLLQSRCVVHLYATVVTRTEEDNAS</sequence>
<organism evidence="1 2">
    <name type="scientific">Schizopora paradoxa</name>
    <dbReference type="NCBI Taxonomy" id="27342"/>
    <lineage>
        <taxon>Eukaryota</taxon>
        <taxon>Fungi</taxon>
        <taxon>Dikarya</taxon>
        <taxon>Basidiomycota</taxon>
        <taxon>Agaricomycotina</taxon>
        <taxon>Agaricomycetes</taxon>
        <taxon>Hymenochaetales</taxon>
        <taxon>Schizoporaceae</taxon>
        <taxon>Schizopora</taxon>
    </lineage>
</organism>
<proteinExistence type="predicted"/>
<gene>
    <name evidence="1" type="ORF">SCHPADRAFT_682872</name>
</gene>
<name>A0A0H2RPA9_9AGAM</name>
<reference evidence="1 2" key="1">
    <citation type="submission" date="2015-04" db="EMBL/GenBank/DDBJ databases">
        <title>Complete genome sequence of Schizopora paradoxa KUC8140, a cosmopolitan wood degrader in East Asia.</title>
        <authorList>
            <consortium name="DOE Joint Genome Institute"/>
            <person name="Min B."/>
            <person name="Park H."/>
            <person name="Jang Y."/>
            <person name="Kim J.-J."/>
            <person name="Kim K.H."/>
            <person name="Pangilinan J."/>
            <person name="Lipzen A."/>
            <person name="Riley R."/>
            <person name="Grigoriev I.V."/>
            <person name="Spatafora J.W."/>
            <person name="Choi I.-G."/>
        </authorList>
    </citation>
    <scope>NUCLEOTIDE SEQUENCE [LARGE SCALE GENOMIC DNA]</scope>
    <source>
        <strain evidence="1 2">KUC8140</strain>
    </source>
</reference>
<dbReference type="EMBL" id="KQ086190">
    <property type="protein sequence ID" value="KLO06651.1"/>
    <property type="molecule type" value="Genomic_DNA"/>
</dbReference>
<evidence type="ECO:0000313" key="2">
    <source>
        <dbReference type="Proteomes" id="UP000053477"/>
    </source>
</evidence>
<evidence type="ECO:0000313" key="1">
    <source>
        <dbReference type="EMBL" id="KLO06651.1"/>
    </source>
</evidence>